<dbReference type="Pfam" id="PF17194">
    <property type="entry name" value="AbiEi_3_N"/>
    <property type="match status" value="1"/>
</dbReference>
<dbReference type="RefSeq" id="WP_114984151.1">
    <property type="nucleotide sequence ID" value="NZ_CP027806.1"/>
</dbReference>
<evidence type="ECO:0000259" key="1">
    <source>
        <dbReference type="Pfam" id="PF17194"/>
    </source>
</evidence>
<dbReference type="InterPro" id="IPR033455">
    <property type="entry name" value="AbiEi_3_N"/>
</dbReference>
<organism evidence="2 3">
    <name type="scientific">Cyclonatronum proteinivorum</name>
    <dbReference type="NCBI Taxonomy" id="1457365"/>
    <lineage>
        <taxon>Bacteria</taxon>
        <taxon>Pseudomonadati</taxon>
        <taxon>Balneolota</taxon>
        <taxon>Balneolia</taxon>
        <taxon>Balneolales</taxon>
        <taxon>Cyclonatronaceae</taxon>
        <taxon>Cyclonatronum</taxon>
    </lineage>
</organism>
<dbReference type="OrthoDB" id="1550938at2"/>
<reference evidence="2 3" key="1">
    <citation type="submission" date="2018-03" db="EMBL/GenBank/DDBJ databases">
        <title>Phenotypic and genomic properties of Cyclonatronum proteinivorum gen. nov., sp. nov., a haloalkaliphilic bacteroidete from soda lakes possessing Na+-translocating rhodopsin.</title>
        <authorList>
            <person name="Toshchakov S.V."/>
            <person name="Korzhenkov A."/>
            <person name="Samarov N.I."/>
            <person name="Kublanov I.V."/>
            <person name="Muntyan M.S."/>
            <person name="Sorokin D.Y."/>
        </authorList>
    </citation>
    <scope>NUCLEOTIDE SEQUENCE [LARGE SCALE GENOMIC DNA]</scope>
    <source>
        <strain evidence="2 3">Omega</strain>
    </source>
</reference>
<gene>
    <name evidence="2" type="ORF">CYPRO_1651</name>
</gene>
<dbReference type="AlphaFoldDB" id="A0A345UKA0"/>
<evidence type="ECO:0000313" key="3">
    <source>
        <dbReference type="Proteomes" id="UP000254808"/>
    </source>
</evidence>
<dbReference type="InterPro" id="IPR021561">
    <property type="entry name" value="AbiEi_3"/>
</dbReference>
<keyword evidence="3" id="KW-1185">Reference proteome</keyword>
<dbReference type="KEGG" id="cprv:CYPRO_1651"/>
<name>A0A345UKA0_9BACT</name>
<dbReference type="Proteomes" id="UP000254808">
    <property type="component" value="Chromosome"/>
</dbReference>
<evidence type="ECO:0000313" key="2">
    <source>
        <dbReference type="EMBL" id="AXJ00902.1"/>
    </source>
</evidence>
<feature type="domain" description="Transcriptional regulator AbiEi antitoxin N-terminal" evidence="1">
    <location>
        <begin position="7"/>
        <end position="97"/>
    </location>
</feature>
<protein>
    <submittedName>
        <fullName evidence="2">Transcriptional regulator with AbiEi antitoxin N-terminal domain</fullName>
    </submittedName>
</protein>
<dbReference type="EMBL" id="CP027806">
    <property type="protein sequence ID" value="AXJ00902.1"/>
    <property type="molecule type" value="Genomic_DNA"/>
</dbReference>
<accession>A0A345UKA0</accession>
<dbReference type="Pfam" id="PF11459">
    <property type="entry name" value="AbiEi_3"/>
    <property type="match status" value="1"/>
</dbReference>
<proteinExistence type="predicted"/>
<sequence length="261" mass="29524">MAPNQRNTKLNKLLSGWKEGMIYTSPWLSANGYTPDMLFGYKKSNWVKSIGTGAFMKTQDEPLWEGAVHALQHQLGYAIHVGGETALELHGVRQNISPRLNQCHLYTPSKRKLPAWFTSYDWQVDIKLHISTLFKGKKLGVQAIETASGIPVLMSEPERAIMELLSHVNSKPKFIKAWELTEGMMTLRPALVQRLLTDCTSVKVKRLFLFMAETHGLPWYDKLKVSEIDLGSGKRTIVKNGKLNSTFEITVPKEVPEVSWT</sequence>